<dbReference type="Proteomes" id="UP001652623">
    <property type="component" value="Chromosome 12"/>
</dbReference>
<evidence type="ECO:0000313" key="8">
    <source>
        <dbReference type="Proteomes" id="UP001652623"/>
    </source>
</evidence>
<evidence type="ECO:0000256" key="1">
    <source>
        <dbReference type="ARBA" id="ARBA00004141"/>
    </source>
</evidence>
<keyword evidence="3 6" id="KW-0812">Transmembrane</keyword>
<evidence type="ECO:0000313" key="9">
    <source>
        <dbReference type="RefSeq" id="XP_048318073.1"/>
    </source>
</evidence>
<dbReference type="InterPro" id="IPR037185">
    <property type="entry name" value="EmrE-like"/>
</dbReference>
<dbReference type="InterPro" id="IPR030184">
    <property type="entry name" value="WAT1-related"/>
</dbReference>
<evidence type="ECO:0000256" key="3">
    <source>
        <dbReference type="ARBA" id="ARBA00022692"/>
    </source>
</evidence>
<dbReference type="SUPFAM" id="SSF103481">
    <property type="entry name" value="Multidrug resistance efflux transporter EmrE"/>
    <property type="match status" value="1"/>
</dbReference>
<dbReference type="InterPro" id="IPR000620">
    <property type="entry name" value="EamA_dom"/>
</dbReference>
<dbReference type="RefSeq" id="XP_048318073.1">
    <property type="nucleotide sequence ID" value="XM_048462116.2"/>
</dbReference>
<keyword evidence="4 6" id="KW-1133">Transmembrane helix</keyword>
<sequence length="248" mass="27155">MLNLVPAFTFIFAITLRMEKLDWRSTSSLAKSVGTIVSISGAFIVTFYEGPSLLMTSQSVNLSHAQLPVQQPNWIVGGLFLLADCIMTSAWVIVEAKILRKYPVVLIVVFFYCLYVAVLSGSISFIVERDPSAWSLKPNVRLLAVLYSAVFGSAFQVGVCTWCLKRTGPVFVAMFKPLGIVITVIVGVIFMGEAIYFGRLIGAIIIVAGFYSVMWGKAKEAKVDEDAGISILESNRQQAPLLQNGIEN</sequence>
<comment type="subcellular location">
    <subcellularLocation>
        <location evidence="1 6">Membrane</location>
        <topology evidence="1 6">Multi-pass membrane protein</topology>
    </subcellularLocation>
</comment>
<protein>
    <recommendedName>
        <fullName evidence="6">WAT1-related protein</fullName>
    </recommendedName>
</protein>
<dbReference type="Pfam" id="PF00892">
    <property type="entry name" value="EamA"/>
    <property type="match status" value="1"/>
</dbReference>
<feature type="transmembrane region" description="Helical" evidence="6">
    <location>
        <begin position="196"/>
        <end position="214"/>
    </location>
</feature>
<comment type="similarity">
    <text evidence="2 6">Belongs to the drug/metabolite transporter (DMT) superfamily. Plant drug/metabolite exporter (P-DME) (TC 2.A.7.4) family.</text>
</comment>
<keyword evidence="8" id="KW-1185">Reference proteome</keyword>
<feature type="transmembrane region" description="Helical" evidence="6">
    <location>
        <begin position="106"/>
        <end position="127"/>
    </location>
</feature>
<evidence type="ECO:0000256" key="6">
    <source>
        <dbReference type="RuleBase" id="RU363077"/>
    </source>
</evidence>
<dbReference type="PANTHER" id="PTHR31218">
    <property type="entry name" value="WAT1-RELATED PROTEIN"/>
    <property type="match status" value="1"/>
</dbReference>
<evidence type="ECO:0000256" key="4">
    <source>
        <dbReference type="ARBA" id="ARBA00022989"/>
    </source>
</evidence>
<feature type="transmembrane region" description="Helical" evidence="6">
    <location>
        <begin position="28"/>
        <end position="48"/>
    </location>
</feature>
<gene>
    <name evidence="9" type="primary">LOC125418539</name>
</gene>
<proteinExistence type="inferred from homology"/>
<evidence type="ECO:0000259" key="7">
    <source>
        <dbReference type="Pfam" id="PF00892"/>
    </source>
</evidence>
<accession>A0ABM3I0F3</accession>
<evidence type="ECO:0000256" key="5">
    <source>
        <dbReference type="ARBA" id="ARBA00023136"/>
    </source>
</evidence>
<feature type="transmembrane region" description="Helical" evidence="6">
    <location>
        <begin position="142"/>
        <end position="164"/>
    </location>
</feature>
<feature type="transmembrane region" description="Helical" evidence="6">
    <location>
        <begin position="171"/>
        <end position="190"/>
    </location>
</feature>
<name>A0ABM3I0F3_ZIZJJ</name>
<reference evidence="9" key="1">
    <citation type="submission" date="2025-08" db="UniProtKB">
        <authorList>
            <consortium name="RefSeq"/>
        </authorList>
    </citation>
    <scope>IDENTIFICATION</scope>
    <source>
        <tissue evidence="9">Seedling</tissue>
    </source>
</reference>
<organism evidence="8 9">
    <name type="scientific">Ziziphus jujuba</name>
    <name type="common">Chinese jujube</name>
    <name type="synonym">Ziziphus sativa</name>
    <dbReference type="NCBI Taxonomy" id="326968"/>
    <lineage>
        <taxon>Eukaryota</taxon>
        <taxon>Viridiplantae</taxon>
        <taxon>Streptophyta</taxon>
        <taxon>Embryophyta</taxon>
        <taxon>Tracheophyta</taxon>
        <taxon>Spermatophyta</taxon>
        <taxon>Magnoliopsida</taxon>
        <taxon>eudicotyledons</taxon>
        <taxon>Gunneridae</taxon>
        <taxon>Pentapetalae</taxon>
        <taxon>rosids</taxon>
        <taxon>fabids</taxon>
        <taxon>Rosales</taxon>
        <taxon>Rhamnaceae</taxon>
        <taxon>Paliureae</taxon>
        <taxon>Ziziphus</taxon>
    </lineage>
</organism>
<evidence type="ECO:0000256" key="2">
    <source>
        <dbReference type="ARBA" id="ARBA00007635"/>
    </source>
</evidence>
<feature type="domain" description="EamA" evidence="7">
    <location>
        <begin position="77"/>
        <end position="213"/>
    </location>
</feature>
<keyword evidence="5 6" id="KW-0472">Membrane</keyword>
<feature type="transmembrane region" description="Helical" evidence="6">
    <location>
        <begin position="74"/>
        <end position="94"/>
    </location>
</feature>
<dbReference type="GeneID" id="125418539"/>